<evidence type="ECO:0000256" key="1">
    <source>
        <dbReference type="ARBA" id="ARBA00004123"/>
    </source>
</evidence>
<dbReference type="EMBL" id="JAURVH010001523">
    <property type="protein sequence ID" value="KAK5921444.1"/>
    <property type="molecule type" value="Genomic_DNA"/>
</dbReference>
<feature type="compositionally biased region" description="Polar residues" evidence="5">
    <location>
        <begin position="650"/>
        <end position="661"/>
    </location>
</feature>
<feature type="region of interest" description="Disordered" evidence="5">
    <location>
        <begin position="394"/>
        <end position="784"/>
    </location>
</feature>
<feature type="compositionally biased region" description="Polar residues" evidence="5">
    <location>
        <begin position="726"/>
        <end position="740"/>
    </location>
</feature>
<dbReference type="AlphaFoldDB" id="A0AAN8HRH7"/>
<protein>
    <submittedName>
        <fullName evidence="6">Uncharacterized protein</fullName>
    </submittedName>
</protein>
<dbReference type="GO" id="GO:0006364">
    <property type="term" value="P:rRNA processing"/>
    <property type="evidence" value="ECO:0007669"/>
    <property type="project" value="UniProtKB-KW"/>
</dbReference>
<reference evidence="6 7" key="1">
    <citation type="journal article" date="2023" name="Mol. Biol. Evol.">
        <title>Genomics of Secondarily Temperate Adaptation in the Only Non-Antarctic Icefish.</title>
        <authorList>
            <person name="Rivera-Colon A.G."/>
            <person name="Rayamajhi N."/>
            <person name="Minhas B.F."/>
            <person name="Madrigal G."/>
            <person name="Bilyk K.T."/>
            <person name="Yoon V."/>
            <person name="Hune M."/>
            <person name="Gregory S."/>
            <person name="Cheng C.H.C."/>
            <person name="Catchen J.M."/>
        </authorList>
    </citation>
    <scope>NUCLEOTIDE SEQUENCE [LARGE SCALE GENOMIC DNA]</scope>
    <source>
        <tissue evidence="6">White muscle</tissue>
    </source>
</reference>
<feature type="compositionally biased region" description="Acidic residues" evidence="5">
    <location>
        <begin position="395"/>
        <end position="408"/>
    </location>
</feature>
<name>A0AAN8HRH7_CHAGU</name>
<keyword evidence="7" id="KW-1185">Reference proteome</keyword>
<feature type="compositionally biased region" description="Basic and acidic residues" evidence="5">
    <location>
        <begin position="556"/>
        <end position="574"/>
    </location>
</feature>
<feature type="compositionally biased region" description="Basic residues" evidence="5">
    <location>
        <begin position="470"/>
        <end position="483"/>
    </location>
</feature>
<evidence type="ECO:0000256" key="4">
    <source>
        <dbReference type="ARBA" id="ARBA00023242"/>
    </source>
</evidence>
<dbReference type="Pfam" id="PF05997">
    <property type="entry name" value="Nop52"/>
    <property type="match status" value="1"/>
</dbReference>
<dbReference type="GO" id="GO:0005634">
    <property type="term" value="C:nucleus"/>
    <property type="evidence" value="ECO:0007669"/>
    <property type="project" value="UniProtKB-SubCell"/>
</dbReference>
<dbReference type="GO" id="GO:0030688">
    <property type="term" value="C:preribosome, small subunit precursor"/>
    <property type="evidence" value="ECO:0007669"/>
    <property type="project" value="InterPro"/>
</dbReference>
<feature type="compositionally biased region" description="Acidic residues" evidence="5">
    <location>
        <begin position="248"/>
        <end position="257"/>
    </location>
</feature>
<comment type="caution">
    <text evidence="6">The sequence shown here is derived from an EMBL/GenBank/DDBJ whole genome shotgun (WGS) entry which is preliminary data.</text>
</comment>
<evidence type="ECO:0000256" key="5">
    <source>
        <dbReference type="SAM" id="MobiDB-lite"/>
    </source>
</evidence>
<gene>
    <name evidence="6" type="ORF">CgunFtcFv8_025149</name>
</gene>
<dbReference type="PANTHER" id="PTHR13026:SF0">
    <property type="entry name" value="RIBOSOMAL RNA PROCESSING 1B"/>
    <property type="match status" value="1"/>
</dbReference>
<evidence type="ECO:0000256" key="3">
    <source>
        <dbReference type="ARBA" id="ARBA00022552"/>
    </source>
</evidence>
<feature type="compositionally biased region" description="Basic residues" evidence="5">
    <location>
        <begin position="603"/>
        <end position="616"/>
    </location>
</feature>
<dbReference type="PANTHER" id="PTHR13026">
    <property type="entry name" value="NNP-1 PROTEIN NOVEL NUCLEAR PROTEIN 1 NOP52"/>
    <property type="match status" value="1"/>
</dbReference>
<feature type="region of interest" description="Disordered" evidence="5">
    <location>
        <begin position="850"/>
        <end position="976"/>
    </location>
</feature>
<feature type="compositionally biased region" description="Basic residues" evidence="5">
    <location>
        <begin position="693"/>
        <end position="702"/>
    </location>
</feature>
<feature type="compositionally biased region" description="Basic and acidic residues" evidence="5">
    <location>
        <begin position="712"/>
        <end position="725"/>
    </location>
</feature>
<proteinExistence type="inferred from homology"/>
<feature type="compositionally biased region" description="Basic and acidic residues" evidence="5">
    <location>
        <begin position="443"/>
        <end position="462"/>
    </location>
</feature>
<feature type="compositionally biased region" description="Basic and acidic residues" evidence="5">
    <location>
        <begin position="904"/>
        <end position="913"/>
    </location>
</feature>
<comment type="similarity">
    <text evidence="2">Belongs to the RRP1 family.</text>
</comment>
<organism evidence="6 7">
    <name type="scientific">Champsocephalus gunnari</name>
    <name type="common">Mackerel icefish</name>
    <dbReference type="NCBI Taxonomy" id="52237"/>
    <lineage>
        <taxon>Eukaryota</taxon>
        <taxon>Metazoa</taxon>
        <taxon>Chordata</taxon>
        <taxon>Craniata</taxon>
        <taxon>Vertebrata</taxon>
        <taxon>Euteleostomi</taxon>
        <taxon>Actinopterygii</taxon>
        <taxon>Neopterygii</taxon>
        <taxon>Teleostei</taxon>
        <taxon>Neoteleostei</taxon>
        <taxon>Acanthomorphata</taxon>
        <taxon>Eupercaria</taxon>
        <taxon>Perciformes</taxon>
        <taxon>Notothenioidei</taxon>
        <taxon>Channichthyidae</taxon>
        <taxon>Champsocephalus</taxon>
    </lineage>
</organism>
<sequence length="976" mass="107755">MATLQEPEVQLAQRLASNEKPIRTKALKKLRKYISIRSHSDTGGFSGDELLKLWKGLFYCLWMQDKPLLQEELSKQISALIHSFHHIDGQLLYLESFLQTLKREWTGIDRLRMDKFFQLVRFMFRQTFEMLKKKNWESSAVGRFLELLTAQLLQSSSGAPCGLQFHILDLYLSELAAVGAAELTADQNLIFIEPFCKTSAKTKDRALFGAICNSILCTIIDQAPFAIDDLMKEVKAAEASDSDSGQASEEDGGDEQPEERKSKAVCEIERKQINGNKSNEEEDDDDDDEMMMMMMMMMTMSFFTWRRILKQKSHVMKWSAQCYSLSQTVDICNGDDLVCFLTSSLCIVQFAYTALADKLFGLASRSSTPSQNRQRLYKIIRVLRDLHEGIFPQDEYPDEVSTDEDDDMFGTRKRMKRGRSRVEDEDEGVPAAKKTKGKKKAASKLDKQSKEESGKEDKKPADLDASNENKKKKKKRRKKKKKVGQGGSAGGEGDADMPEHSVAPAEGEETAGGPQCAPAPHLEEAAQTQDTVLLTEENKQPTVTAESSLPAPCTSDNKDSSETLAQKKEVETCDVRANVTVAEEQQTPVVTESSSEGPATVSGKKKKKKKKKKSLKAKLPTDEIADESLDTAEAEITPVTSEESAERNETTTSDTEGNAVSTGADLPADCQPSRQEGPTTSVETPTDSTTQINKKKSKKKNRKAVEVPDVETEAHLEVEEKHSEVSQDASAQQLANQVDTVSPAADESTVKPLKKTPKEPQTSEEKDAAEGNPQAKDAEFKITMTTPAKKKNKLAAAKMDELDETHLQVDGCVNELPLEGTGAVSSSVKGVKKKKRKIPVTFEYEADELEAASTNGLAEKPTVAKKPKAGTPSISKNKPLSGKKKIQTPLSESKKVTFGLKNNKTAEFKKTDRSLLLSPDGSSRVPFDPKQKPKFGVLKSPPTALSARKTPKANRKSGLNTPKETAKRRPSAADFF</sequence>
<evidence type="ECO:0000313" key="6">
    <source>
        <dbReference type="EMBL" id="KAK5921444.1"/>
    </source>
</evidence>
<evidence type="ECO:0000313" key="7">
    <source>
        <dbReference type="Proteomes" id="UP001331515"/>
    </source>
</evidence>
<comment type="subcellular location">
    <subcellularLocation>
        <location evidence="1">Nucleus</location>
    </subcellularLocation>
</comment>
<accession>A0AAN8HRH7</accession>
<keyword evidence="3" id="KW-0698">rRNA processing</keyword>
<evidence type="ECO:0000256" key="2">
    <source>
        <dbReference type="ARBA" id="ARBA00006374"/>
    </source>
</evidence>
<keyword evidence="4" id="KW-0539">Nucleus</keyword>
<feature type="compositionally biased region" description="Low complexity" evidence="5">
    <location>
        <begin position="678"/>
        <end position="690"/>
    </location>
</feature>
<feature type="compositionally biased region" description="Basic and acidic residues" evidence="5">
    <location>
        <begin position="756"/>
        <end position="769"/>
    </location>
</feature>
<dbReference type="Proteomes" id="UP001331515">
    <property type="component" value="Unassembled WGS sequence"/>
</dbReference>
<feature type="compositionally biased region" description="Basic residues" evidence="5">
    <location>
        <begin position="433"/>
        <end position="442"/>
    </location>
</feature>
<feature type="region of interest" description="Disordered" evidence="5">
    <location>
        <begin position="238"/>
        <end position="265"/>
    </location>
</feature>
<feature type="compositionally biased region" description="Polar residues" evidence="5">
    <location>
        <begin position="583"/>
        <end position="597"/>
    </location>
</feature>
<dbReference type="InterPro" id="IPR010301">
    <property type="entry name" value="RRP1"/>
</dbReference>
<feature type="compositionally biased region" description="Acidic residues" evidence="5">
    <location>
        <begin position="623"/>
        <end position="633"/>
    </location>
</feature>